<feature type="region of interest" description="Disordered" evidence="4">
    <location>
        <begin position="198"/>
        <end position="219"/>
    </location>
</feature>
<evidence type="ECO:0000256" key="4">
    <source>
        <dbReference type="SAM" id="MobiDB-lite"/>
    </source>
</evidence>
<dbReference type="Proteomes" id="UP000013827">
    <property type="component" value="Unassembled WGS sequence"/>
</dbReference>
<evidence type="ECO:0000256" key="2">
    <source>
        <dbReference type="ARBA" id="ARBA00022528"/>
    </source>
</evidence>
<dbReference type="Pfam" id="PF00504">
    <property type="entry name" value="Chloroa_b-bind"/>
    <property type="match status" value="1"/>
</dbReference>
<comment type="subcellular location">
    <subcellularLocation>
        <location evidence="1">Plastid</location>
        <location evidence="1">Chloroplast</location>
    </subcellularLocation>
</comment>
<dbReference type="Gene3D" id="1.10.3460.10">
    <property type="entry name" value="Chlorophyll a/b binding protein domain"/>
    <property type="match status" value="1"/>
</dbReference>
<evidence type="ECO:0008006" key="7">
    <source>
        <dbReference type="Google" id="ProtNLM"/>
    </source>
</evidence>
<accession>A0A0D3JIL7</accession>
<dbReference type="SUPFAM" id="SSF103511">
    <property type="entry name" value="Chlorophyll a-b binding protein"/>
    <property type="match status" value="1"/>
</dbReference>
<keyword evidence="2" id="KW-0150">Chloroplast</keyword>
<protein>
    <recommendedName>
        <fullName evidence="7">Light harvesting protein</fullName>
    </recommendedName>
</protein>
<name>A0A0D3JIL7_EMIH1</name>
<dbReference type="GO" id="GO:0009507">
    <property type="term" value="C:chloroplast"/>
    <property type="evidence" value="ECO:0007669"/>
    <property type="project" value="UniProtKB-SubCell"/>
</dbReference>
<reference evidence="5" key="2">
    <citation type="submission" date="2024-10" db="UniProtKB">
        <authorList>
            <consortium name="EnsemblProtists"/>
        </authorList>
    </citation>
    <scope>IDENTIFICATION</scope>
</reference>
<evidence type="ECO:0000256" key="3">
    <source>
        <dbReference type="ARBA" id="ARBA00022640"/>
    </source>
</evidence>
<evidence type="ECO:0000313" key="5">
    <source>
        <dbReference type="EnsemblProtists" id="EOD23352"/>
    </source>
</evidence>
<dbReference type="EnsemblProtists" id="EOD23352">
    <property type="protein sequence ID" value="EOD23352"/>
    <property type="gene ID" value="EMIHUDRAFT_254989"/>
</dbReference>
<dbReference type="PaxDb" id="2903-EOD23352"/>
<feature type="compositionally biased region" description="Basic and acidic residues" evidence="4">
    <location>
        <begin position="204"/>
        <end position="219"/>
    </location>
</feature>
<dbReference type="AlphaFoldDB" id="A0A0D3JIL7"/>
<evidence type="ECO:0000313" key="6">
    <source>
        <dbReference type="Proteomes" id="UP000013827"/>
    </source>
</evidence>
<dbReference type="HOGENOM" id="CLU_1263567_0_0_1"/>
<dbReference type="RefSeq" id="XP_005775781.1">
    <property type="nucleotide sequence ID" value="XM_005775724.1"/>
</dbReference>
<evidence type="ECO:0000256" key="1">
    <source>
        <dbReference type="ARBA" id="ARBA00004229"/>
    </source>
</evidence>
<dbReference type="GeneID" id="17268899"/>
<organism evidence="5 6">
    <name type="scientific">Emiliania huxleyi (strain CCMP1516)</name>
    <dbReference type="NCBI Taxonomy" id="280463"/>
    <lineage>
        <taxon>Eukaryota</taxon>
        <taxon>Haptista</taxon>
        <taxon>Haptophyta</taxon>
        <taxon>Prymnesiophyceae</taxon>
        <taxon>Isochrysidales</taxon>
        <taxon>Noelaerhabdaceae</taxon>
        <taxon>Emiliania</taxon>
    </lineage>
</organism>
<reference evidence="6" key="1">
    <citation type="journal article" date="2013" name="Nature">
        <title>Pan genome of the phytoplankton Emiliania underpins its global distribution.</title>
        <authorList>
            <person name="Read B.A."/>
            <person name="Kegel J."/>
            <person name="Klute M.J."/>
            <person name="Kuo A."/>
            <person name="Lefebvre S.C."/>
            <person name="Maumus F."/>
            <person name="Mayer C."/>
            <person name="Miller J."/>
            <person name="Monier A."/>
            <person name="Salamov A."/>
            <person name="Young J."/>
            <person name="Aguilar M."/>
            <person name="Claverie J.M."/>
            <person name="Frickenhaus S."/>
            <person name="Gonzalez K."/>
            <person name="Herman E.K."/>
            <person name="Lin Y.C."/>
            <person name="Napier J."/>
            <person name="Ogata H."/>
            <person name="Sarno A.F."/>
            <person name="Shmutz J."/>
            <person name="Schroeder D."/>
            <person name="de Vargas C."/>
            <person name="Verret F."/>
            <person name="von Dassow P."/>
            <person name="Valentin K."/>
            <person name="Van de Peer Y."/>
            <person name="Wheeler G."/>
            <person name="Dacks J.B."/>
            <person name="Delwiche C.F."/>
            <person name="Dyhrman S.T."/>
            <person name="Glockner G."/>
            <person name="John U."/>
            <person name="Richards T."/>
            <person name="Worden A.Z."/>
            <person name="Zhang X."/>
            <person name="Grigoriev I.V."/>
            <person name="Allen A.E."/>
            <person name="Bidle K."/>
            <person name="Borodovsky M."/>
            <person name="Bowler C."/>
            <person name="Brownlee C."/>
            <person name="Cock J.M."/>
            <person name="Elias M."/>
            <person name="Gladyshev V.N."/>
            <person name="Groth M."/>
            <person name="Guda C."/>
            <person name="Hadaegh A."/>
            <person name="Iglesias-Rodriguez M.D."/>
            <person name="Jenkins J."/>
            <person name="Jones B.M."/>
            <person name="Lawson T."/>
            <person name="Leese F."/>
            <person name="Lindquist E."/>
            <person name="Lobanov A."/>
            <person name="Lomsadze A."/>
            <person name="Malik S.B."/>
            <person name="Marsh M.E."/>
            <person name="Mackinder L."/>
            <person name="Mock T."/>
            <person name="Mueller-Roeber B."/>
            <person name="Pagarete A."/>
            <person name="Parker M."/>
            <person name="Probert I."/>
            <person name="Quesneville H."/>
            <person name="Raines C."/>
            <person name="Rensing S.A."/>
            <person name="Riano-Pachon D.M."/>
            <person name="Richier S."/>
            <person name="Rokitta S."/>
            <person name="Shiraiwa Y."/>
            <person name="Soanes D.M."/>
            <person name="van der Giezen M."/>
            <person name="Wahlund T.M."/>
            <person name="Williams B."/>
            <person name="Wilson W."/>
            <person name="Wolfe G."/>
            <person name="Wurch L.L."/>
        </authorList>
    </citation>
    <scope>NUCLEOTIDE SEQUENCE</scope>
</reference>
<sequence length="219" mass="23220">MLVTPSAAFRSPGAIPHHAAAVRRVSSVMQEDDAPAPAPMPAAKKSMEMDYESSGFIKLSEAARTKLDQARRKLNPTIGFWDPLGIVDDASPETIGWHGRVAMAGFVGYCLQSNGVHFPWGIQGHFASCDLPAVCQFAGYDLPAVSFGDIAAAGGPADQWDALPTAGKAQILLVIGFLEIDTSTGETSAALEMDGQKHYVRGGKPGDPRRCSEGRFGHP</sequence>
<keyword evidence="3" id="KW-0934">Plastid</keyword>
<dbReference type="KEGG" id="ehx:EMIHUDRAFT_254989"/>
<keyword evidence="6" id="KW-1185">Reference proteome</keyword>
<dbReference type="InterPro" id="IPR022796">
    <property type="entry name" value="Chloroa_b-bind"/>
</dbReference>
<proteinExistence type="predicted"/>